<sequence>MDLIRIPANLRCNTIFARLVIMHLAVVLPIILLGIYLYNWSYKNAGEEISRNTLAQLASYLQDLNREIEWLEIQQYDLLQEGQLHKISMIWDKMDNNERRESINYMLHRLTSIKGSSAYIKDIYVHIRSIGKTISAENGVYDFDRERYDDMRSALNAGESRLIKRNGALHLGVYRAGGMTGEKPAVLIEIELDADKLRESLRQINVYPESGSFLLDEEAGFMLASDDRTDHIMQHYLAAAEGATGNSLQLEMEGRKYHVDKAHTGELRLSVVALLPEEAVKRPLSKFTMWAWLFALASSIAIIVYSVSTYRVVHRPLLLLVQSFRKVEGGDLDIRIHHLRNDEFGYLYNRFNQMLIKLQTLIDQDFKQKLMMQKAELKQLQSQINPHFLYNSFFILNSLARTGDTERIELFTNMLGEYFRFITRDGADNVCLSEEIRHARMYTEIQKLRFSRRIKVQFDDLPKEMEHIRVPRLIVQPIIENAYEHSLEKKPDEGFLRITFEMDSGHAQIIVEDNGNGISDAGIEDLKNRLASMDDSQEMTGMMNIHRRIVLTYGEGSGLFPSRSELNGLKVVIRIRFGEENRHVQTAGRG</sequence>
<evidence type="ECO:0000256" key="5">
    <source>
        <dbReference type="ARBA" id="ARBA00022777"/>
    </source>
</evidence>
<evidence type="ECO:0000256" key="2">
    <source>
        <dbReference type="ARBA" id="ARBA00022475"/>
    </source>
</evidence>
<dbReference type="InterPro" id="IPR050640">
    <property type="entry name" value="Bact_2-comp_sensor_kinase"/>
</dbReference>
<dbReference type="Gene3D" id="3.30.565.10">
    <property type="entry name" value="Histidine kinase-like ATPase, C-terminal domain"/>
    <property type="match status" value="1"/>
</dbReference>
<dbReference type="STRING" id="717605.Theco_2850"/>
<dbReference type="SUPFAM" id="SSF158472">
    <property type="entry name" value="HAMP domain-like"/>
    <property type="match status" value="1"/>
</dbReference>
<keyword evidence="7" id="KW-0175">Coiled coil</keyword>
<dbReference type="KEGG" id="tco:Theco_2850"/>
<keyword evidence="8" id="KW-0812">Transmembrane</keyword>
<feature type="coiled-coil region" evidence="7">
    <location>
        <begin position="54"/>
        <end position="81"/>
    </location>
</feature>
<accession>L0EH24</accession>
<evidence type="ECO:0000256" key="3">
    <source>
        <dbReference type="ARBA" id="ARBA00022553"/>
    </source>
</evidence>
<keyword evidence="6 8" id="KW-0472">Membrane</keyword>
<name>L0EH24_THECK</name>
<evidence type="ECO:0000256" key="6">
    <source>
        <dbReference type="ARBA" id="ARBA00023136"/>
    </source>
</evidence>
<dbReference type="HOGENOM" id="CLU_020473_6_2_9"/>
<dbReference type="SUPFAM" id="SSF55874">
    <property type="entry name" value="ATPase domain of HSP90 chaperone/DNA topoisomerase II/histidine kinase"/>
    <property type="match status" value="1"/>
</dbReference>
<dbReference type="PROSITE" id="PS50885">
    <property type="entry name" value="HAMP"/>
    <property type="match status" value="1"/>
</dbReference>
<proteinExistence type="predicted"/>
<reference evidence="11" key="1">
    <citation type="submission" date="2012-01" db="EMBL/GenBank/DDBJ databases">
        <title>Complete sequence of chromosome of Thermobacillus composti KWC4.</title>
        <authorList>
            <person name="Lucas S."/>
            <person name="Han J."/>
            <person name="Lapidus A."/>
            <person name="Cheng J.-F."/>
            <person name="Goodwin L."/>
            <person name="Pitluck S."/>
            <person name="Peters L."/>
            <person name="Ovchinnikova G."/>
            <person name="Teshima H."/>
            <person name="Detter J.C."/>
            <person name="Han C."/>
            <person name="Tapia R."/>
            <person name="Land M."/>
            <person name="Hauser L."/>
            <person name="Kyrpides N."/>
            <person name="Ivanova N."/>
            <person name="Pagani I."/>
            <person name="Anderson I."/>
            <person name="Woyke T."/>
        </authorList>
    </citation>
    <scope>NUCLEOTIDE SEQUENCE [LARGE SCALE GENOMIC DNA]</scope>
    <source>
        <strain evidence="11">DSM 18247 / JCM 13945 / KWC4</strain>
    </source>
</reference>
<dbReference type="Gene3D" id="6.10.340.10">
    <property type="match status" value="1"/>
</dbReference>
<dbReference type="Pfam" id="PF02518">
    <property type="entry name" value="HATPase_c"/>
    <property type="match status" value="1"/>
</dbReference>
<keyword evidence="11" id="KW-1185">Reference proteome</keyword>
<evidence type="ECO:0000259" key="9">
    <source>
        <dbReference type="PROSITE" id="PS50885"/>
    </source>
</evidence>
<dbReference type="Proteomes" id="UP000010795">
    <property type="component" value="Chromosome"/>
</dbReference>
<keyword evidence="3" id="KW-0597">Phosphoprotein</keyword>
<keyword evidence="2" id="KW-1003">Cell membrane</keyword>
<dbReference type="InterPro" id="IPR003594">
    <property type="entry name" value="HATPase_dom"/>
</dbReference>
<feature type="transmembrane region" description="Helical" evidence="8">
    <location>
        <begin position="290"/>
        <end position="308"/>
    </location>
</feature>
<keyword evidence="8" id="KW-1133">Transmembrane helix</keyword>
<dbReference type="EMBL" id="CP003255">
    <property type="protein sequence ID" value="AGA58934.1"/>
    <property type="molecule type" value="Genomic_DNA"/>
</dbReference>
<dbReference type="Pfam" id="PF06580">
    <property type="entry name" value="His_kinase"/>
    <property type="match status" value="1"/>
</dbReference>
<dbReference type="InterPro" id="IPR010559">
    <property type="entry name" value="Sig_transdc_His_kin_internal"/>
</dbReference>
<comment type="subcellular location">
    <subcellularLocation>
        <location evidence="1">Cell membrane</location>
        <topology evidence="1">Multi-pass membrane protein</topology>
    </subcellularLocation>
</comment>
<dbReference type="AlphaFoldDB" id="L0EH24"/>
<evidence type="ECO:0000256" key="1">
    <source>
        <dbReference type="ARBA" id="ARBA00004651"/>
    </source>
</evidence>
<dbReference type="GO" id="GO:0005886">
    <property type="term" value="C:plasma membrane"/>
    <property type="evidence" value="ECO:0007669"/>
    <property type="project" value="UniProtKB-SubCell"/>
</dbReference>
<dbReference type="GO" id="GO:0000155">
    <property type="term" value="F:phosphorelay sensor kinase activity"/>
    <property type="evidence" value="ECO:0007669"/>
    <property type="project" value="InterPro"/>
</dbReference>
<dbReference type="InterPro" id="IPR036890">
    <property type="entry name" value="HATPase_C_sf"/>
</dbReference>
<evidence type="ECO:0000313" key="11">
    <source>
        <dbReference type="Proteomes" id="UP000010795"/>
    </source>
</evidence>
<gene>
    <name evidence="10" type="ordered locus">Theco_2850</name>
</gene>
<dbReference type="CDD" id="cd06225">
    <property type="entry name" value="HAMP"/>
    <property type="match status" value="1"/>
</dbReference>
<evidence type="ECO:0000256" key="7">
    <source>
        <dbReference type="SAM" id="Coils"/>
    </source>
</evidence>
<dbReference type="SMART" id="SM00304">
    <property type="entry name" value="HAMP"/>
    <property type="match status" value="1"/>
</dbReference>
<evidence type="ECO:0000256" key="8">
    <source>
        <dbReference type="SAM" id="Phobius"/>
    </source>
</evidence>
<evidence type="ECO:0000256" key="4">
    <source>
        <dbReference type="ARBA" id="ARBA00022679"/>
    </source>
</evidence>
<evidence type="ECO:0000313" key="10">
    <source>
        <dbReference type="EMBL" id="AGA58934.1"/>
    </source>
</evidence>
<protein>
    <submittedName>
        <fullName evidence="10">HAMP domain-containing protein,histidine kinase</fullName>
    </submittedName>
</protein>
<dbReference type="eggNOG" id="COG2972">
    <property type="taxonomic scope" value="Bacteria"/>
</dbReference>
<dbReference type="InterPro" id="IPR003660">
    <property type="entry name" value="HAMP_dom"/>
</dbReference>
<keyword evidence="4" id="KW-0808">Transferase</keyword>
<dbReference type="PANTHER" id="PTHR34220:SF7">
    <property type="entry name" value="SENSOR HISTIDINE KINASE YPDA"/>
    <property type="match status" value="1"/>
</dbReference>
<feature type="domain" description="HAMP" evidence="9">
    <location>
        <begin position="311"/>
        <end position="363"/>
    </location>
</feature>
<dbReference type="PANTHER" id="PTHR34220">
    <property type="entry name" value="SENSOR HISTIDINE KINASE YPDA"/>
    <property type="match status" value="1"/>
</dbReference>
<feature type="transmembrane region" description="Helical" evidence="8">
    <location>
        <begin position="15"/>
        <end position="38"/>
    </location>
</feature>
<organism evidence="10 11">
    <name type="scientific">Thermobacillus composti (strain DSM 18247 / JCM 13945 / KWC4)</name>
    <dbReference type="NCBI Taxonomy" id="717605"/>
    <lineage>
        <taxon>Bacteria</taxon>
        <taxon>Bacillati</taxon>
        <taxon>Bacillota</taxon>
        <taxon>Bacilli</taxon>
        <taxon>Bacillales</taxon>
        <taxon>Paenibacillaceae</taxon>
        <taxon>Thermobacillus</taxon>
    </lineage>
</organism>
<dbReference type="Pfam" id="PF00672">
    <property type="entry name" value="HAMP"/>
    <property type="match status" value="1"/>
</dbReference>
<keyword evidence="5 10" id="KW-0418">Kinase</keyword>